<reference evidence="1 2" key="1">
    <citation type="submission" date="2018-10" db="EMBL/GenBank/DDBJ databases">
        <authorList>
            <person name="Ekblom R."/>
            <person name="Jareborg N."/>
        </authorList>
    </citation>
    <scope>NUCLEOTIDE SEQUENCE [LARGE SCALE GENOMIC DNA]</scope>
    <source>
        <tissue evidence="1">Muscle</tissue>
    </source>
</reference>
<comment type="caution">
    <text evidence="1">The sequence shown here is derived from an EMBL/GenBank/DDBJ whole genome shotgun (WGS) entry which is preliminary data.</text>
</comment>
<dbReference type="Proteomes" id="UP000269945">
    <property type="component" value="Unassembled WGS sequence"/>
</dbReference>
<dbReference type="AlphaFoldDB" id="A0A9X9LBL6"/>
<protein>
    <submittedName>
        <fullName evidence="1">Uncharacterized protein</fullName>
    </submittedName>
</protein>
<gene>
    <name evidence="1" type="ORF">BN2614_LOCUS2</name>
</gene>
<evidence type="ECO:0000313" key="1">
    <source>
        <dbReference type="EMBL" id="VCW48580.1"/>
    </source>
</evidence>
<sequence length="79" mass="9103">MQSGKIFHEGTLIFLYNTLPNYVTRPSRRKLFAGCGEQPVCFEKCRSIRIQSRALKKLSFHVSKTASDLMYKMSRSKGQ</sequence>
<keyword evidence="2" id="KW-1185">Reference proteome</keyword>
<evidence type="ECO:0000313" key="2">
    <source>
        <dbReference type="Proteomes" id="UP000269945"/>
    </source>
</evidence>
<dbReference type="EMBL" id="CYRY02000001">
    <property type="protein sequence ID" value="VCW48580.1"/>
    <property type="molecule type" value="Genomic_DNA"/>
</dbReference>
<organism evidence="1 2">
    <name type="scientific">Gulo gulo</name>
    <name type="common">Wolverine</name>
    <name type="synonym">Gluton</name>
    <dbReference type="NCBI Taxonomy" id="48420"/>
    <lineage>
        <taxon>Eukaryota</taxon>
        <taxon>Metazoa</taxon>
        <taxon>Chordata</taxon>
        <taxon>Craniata</taxon>
        <taxon>Vertebrata</taxon>
        <taxon>Euteleostomi</taxon>
        <taxon>Mammalia</taxon>
        <taxon>Eutheria</taxon>
        <taxon>Laurasiatheria</taxon>
        <taxon>Carnivora</taxon>
        <taxon>Caniformia</taxon>
        <taxon>Musteloidea</taxon>
        <taxon>Mustelidae</taxon>
        <taxon>Guloninae</taxon>
        <taxon>Gulo</taxon>
    </lineage>
</organism>
<proteinExistence type="predicted"/>
<accession>A0A9X9LBL6</accession>
<name>A0A9X9LBL6_GULGU</name>